<dbReference type="InterPro" id="IPR004276">
    <property type="entry name" value="GlycoTrans_28_N"/>
</dbReference>
<dbReference type="GO" id="GO:0005975">
    <property type="term" value="P:carbohydrate metabolic process"/>
    <property type="evidence" value="ECO:0007669"/>
    <property type="project" value="InterPro"/>
</dbReference>
<dbReference type="CDD" id="cd03784">
    <property type="entry name" value="GT1_Gtf-like"/>
    <property type="match status" value="1"/>
</dbReference>
<organism evidence="3">
    <name type="scientific">uncultured Mycobacterium sp</name>
    <dbReference type="NCBI Taxonomy" id="171292"/>
    <lineage>
        <taxon>Bacteria</taxon>
        <taxon>Bacillati</taxon>
        <taxon>Actinomycetota</taxon>
        <taxon>Actinomycetes</taxon>
        <taxon>Mycobacteriales</taxon>
        <taxon>Mycobacteriaceae</taxon>
        <taxon>Mycobacterium</taxon>
        <taxon>environmental samples</taxon>
    </lineage>
</organism>
<dbReference type="EC" id="2.4.-.-" evidence="3"/>
<accession>A0A1Y5PFA6</accession>
<keyword evidence="3" id="KW-0808">Transferase</keyword>
<dbReference type="PANTHER" id="PTHR48050:SF13">
    <property type="entry name" value="STEROL 3-BETA-GLUCOSYLTRANSFERASE UGT80A2"/>
    <property type="match status" value="1"/>
</dbReference>
<reference evidence="3" key="1">
    <citation type="submission" date="2016-03" db="EMBL/GenBank/DDBJ databases">
        <authorList>
            <person name="Ploux O."/>
        </authorList>
    </citation>
    <scope>NUCLEOTIDE SEQUENCE</scope>
    <source>
        <strain evidence="3">UC10</strain>
    </source>
</reference>
<gene>
    <name evidence="3" type="ORF">MHPYR_290075</name>
</gene>
<evidence type="ECO:0000313" key="3">
    <source>
        <dbReference type="EMBL" id="SBS75999.1"/>
    </source>
</evidence>
<dbReference type="PANTHER" id="PTHR48050">
    <property type="entry name" value="STEROL 3-BETA-GLUCOSYLTRANSFERASE"/>
    <property type="match status" value="1"/>
</dbReference>
<feature type="domain" description="Erythromycin biosynthesis protein CIII-like C-terminal" evidence="2">
    <location>
        <begin position="305"/>
        <end position="389"/>
    </location>
</feature>
<proteinExistence type="predicted"/>
<keyword evidence="3" id="KW-0328">Glycosyltransferase</keyword>
<dbReference type="SUPFAM" id="SSF53756">
    <property type="entry name" value="UDP-Glycosyltransferase/glycogen phosphorylase"/>
    <property type="match status" value="1"/>
</dbReference>
<name>A0A1Y5PFA6_9MYCO</name>
<dbReference type="GO" id="GO:0033072">
    <property type="term" value="P:vancomycin biosynthetic process"/>
    <property type="evidence" value="ECO:0007669"/>
    <property type="project" value="UniProtKB-ARBA"/>
</dbReference>
<dbReference type="FunFam" id="3.40.50.2000:FF:000009">
    <property type="entry name" value="Sterol 3-beta-glucosyltransferase UGT80A2"/>
    <property type="match status" value="1"/>
</dbReference>
<dbReference type="Gene3D" id="3.40.50.2000">
    <property type="entry name" value="Glycogen Phosphorylase B"/>
    <property type="match status" value="2"/>
</dbReference>
<sequence>MKFAVSIHGTRGDVEPCAAVGLELQRRGHDVHMAVPPNLVGFVESAGLAATIGYGPDSQKQLQGDVFERPDALTAAGPADWLRLGNPLIALRKARAAATRGWAEMSDALLSLADGADLMVTGTAYQEIAANIAEFRGLPLAEVHYFPVRANTQVLPVRLPSPVVKAAYSMGEWLHWRLLRPAESEQRRALGLPAATTRPVARIVAAGALEIQAYDKVFFPGLADEWGDRRPLVGSMTLQMPTEVDGEVASWIAAGTPPIYFGFGSMPIDSPADTVRLISDVCAELGERALICAGFSDFDGSATAAHVKVVGSVNHAAVFPSCRAVVHHGGAGTTAAGIRAGVPTLVLWVAAEQPLWGKQIERLGIGTSRRFSASTRHSLLADLRVVLAPQTVERTRLLATRISPASGSVTAAADLLEESARNRSHG</sequence>
<dbReference type="EMBL" id="FLQS01000022">
    <property type="protein sequence ID" value="SBS75999.1"/>
    <property type="molecule type" value="Genomic_DNA"/>
</dbReference>
<dbReference type="InterPro" id="IPR002213">
    <property type="entry name" value="UDP_glucos_trans"/>
</dbReference>
<dbReference type="InterPro" id="IPR050426">
    <property type="entry name" value="Glycosyltransferase_28"/>
</dbReference>
<feature type="domain" description="Glycosyltransferase family 28 N-terminal" evidence="1">
    <location>
        <begin position="4"/>
        <end position="50"/>
    </location>
</feature>
<dbReference type="Pfam" id="PF06722">
    <property type="entry name" value="EryCIII-like_C"/>
    <property type="match status" value="1"/>
</dbReference>
<dbReference type="AlphaFoldDB" id="A0A1Y5PFA6"/>
<dbReference type="GO" id="GO:0016758">
    <property type="term" value="F:hexosyltransferase activity"/>
    <property type="evidence" value="ECO:0007669"/>
    <property type="project" value="InterPro"/>
</dbReference>
<dbReference type="Pfam" id="PF03033">
    <property type="entry name" value="Glyco_transf_28"/>
    <property type="match status" value="1"/>
</dbReference>
<protein>
    <submittedName>
        <fullName evidence="3">Putative enzyme</fullName>
        <ecNumber evidence="3">2.4.-.-</ecNumber>
    </submittedName>
</protein>
<evidence type="ECO:0000259" key="1">
    <source>
        <dbReference type="Pfam" id="PF03033"/>
    </source>
</evidence>
<dbReference type="InterPro" id="IPR010610">
    <property type="entry name" value="EryCIII-like_C"/>
</dbReference>
<evidence type="ECO:0000259" key="2">
    <source>
        <dbReference type="Pfam" id="PF06722"/>
    </source>
</evidence>
<dbReference type="GO" id="GO:0008194">
    <property type="term" value="F:UDP-glycosyltransferase activity"/>
    <property type="evidence" value="ECO:0007669"/>
    <property type="project" value="InterPro"/>
</dbReference>